<dbReference type="GO" id="GO:0004674">
    <property type="term" value="F:protein serine/threonine kinase activity"/>
    <property type="evidence" value="ECO:0007669"/>
    <property type="project" value="InterPro"/>
</dbReference>
<evidence type="ECO:0000259" key="6">
    <source>
        <dbReference type="PROSITE" id="PS50011"/>
    </source>
</evidence>
<dbReference type="SMART" id="SM00220">
    <property type="entry name" value="S_TKc"/>
    <property type="match status" value="1"/>
</dbReference>
<evidence type="ECO:0000313" key="7">
    <source>
        <dbReference type="EMBL" id="KAA6402845.1"/>
    </source>
</evidence>
<feature type="compositionally biased region" description="Basic and acidic residues" evidence="5">
    <location>
        <begin position="573"/>
        <end position="583"/>
    </location>
</feature>
<proteinExistence type="predicted"/>
<feature type="domain" description="Protein kinase" evidence="6">
    <location>
        <begin position="12"/>
        <end position="267"/>
    </location>
</feature>
<dbReference type="GO" id="GO:0005776">
    <property type="term" value="C:autophagosome"/>
    <property type="evidence" value="ECO:0007669"/>
    <property type="project" value="TreeGrafter"/>
</dbReference>
<dbReference type="InterPro" id="IPR008271">
    <property type="entry name" value="Ser/Thr_kinase_AS"/>
</dbReference>
<dbReference type="GO" id="GO:0005524">
    <property type="term" value="F:ATP binding"/>
    <property type="evidence" value="ECO:0007669"/>
    <property type="project" value="UniProtKB-KW"/>
</dbReference>
<dbReference type="InterPro" id="IPR016024">
    <property type="entry name" value="ARM-type_fold"/>
</dbReference>
<evidence type="ECO:0000256" key="1">
    <source>
        <dbReference type="ARBA" id="ARBA00022679"/>
    </source>
</evidence>
<keyword evidence="3" id="KW-0418">Kinase</keyword>
<feature type="region of interest" description="Disordered" evidence="5">
    <location>
        <begin position="562"/>
        <end position="600"/>
    </location>
</feature>
<dbReference type="Gene3D" id="1.10.510.10">
    <property type="entry name" value="Transferase(Phosphotransferase) domain 1"/>
    <property type="match status" value="1"/>
</dbReference>
<dbReference type="GO" id="GO:0005829">
    <property type="term" value="C:cytosol"/>
    <property type="evidence" value="ECO:0007669"/>
    <property type="project" value="TreeGrafter"/>
</dbReference>
<evidence type="ECO:0000256" key="5">
    <source>
        <dbReference type="SAM" id="MobiDB-lite"/>
    </source>
</evidence>
<dbReference type="GO" id="GO:0016020">
    <property type="term" value="C:membrane"/>
    <property type="evidence" value="ECO:0007669"/>
    <property type="project" value="TreeGrafter"/>
</dbReference>
<organism evidence="7 8">
    <name type="scientific">Streblomastix strix</name>
    <dbReference type="NCBI Taxonomy" id="222440"/>
    <lineage>
        <taxon>Eukaryota</taxon>
        <taxon>Metamonada</taxon>
        <taxon>Preaxostyla</taxon>
        <taxon>Oxymonadida</taxon>
        <taxon>Streblomastigidae</taxon>
        <taxon>Streblomastix</taxon>
    </lineage>
</organism>
<dbReference type="SUPFAM" id="SSF48371">
    <property type="entry name" value="ARM repeat"/>
    <property type="match status" value="1"/>
</dbReference>
<dbReference type="Proteomes" id="UP000324800">
    <property type="component" value="Unassembled WGS sequence"/>
</dbReference>
<dbReference type="GO" id="GO:0010506">
    <property type="term" value="P:regulation of autophagy"/>
    <property type="evidence" value="ECO:0007669"/>
    <property type="project" value="InterPro"/>
</dbReference>
<evidence type="ECO:0000256" key="4">
    <source>
        <dbReference type="ARBA" id="ARBA00022840"/>
    </source>
</evidence>
<evidence type="ECO:0000256" key="2">
    <source>
        <dbReference type="ARBA" id="ARBA00022741"/>
    </source>
</evidence>
<dbReference type="GO" id="GO:0000045">
    <property type="term" value="P:autophagosome assembly"/>
    <property type="evidence" value="ECO:0007669"/>
    <property type="project" value="TreeGrafter"/>
</dbReference>
<dbReference type="PROSITE" id="PS00108">
    <property type="entry name" value="PROTEIN_KINASE_ST"/>
    <property type="match status" value="1"/>
</dbReference>
<dbReference type="InterPro" id="IPR000719">
    <property type="entry name" value="Prot_kinase_dom"/>
</dbReference>
<dbReference type="SUPFAM" id="SSF56112">
    <property type="entry name" value="Protein kinase-like (PK-like)"/>
    <property type="match status" value="1"/>
</dbReference>
<name>A0A5J4X8A9_9EUKA</name>
<keyword evidence="2" id="KW-0547">Nucleotide-binding</keyword>
<evidence type="ECO:0000313" key="8">
    <source>
        <dbReference type="Proteomes" id="UP000324800"/>
    </source>
</evidence>
<dbReference type="InterPro" id="IPR003903">
    <property type="entry name" value="UIM_dom"/>
</dbReference>
<dbReference type="PROSITE" id="PS50330">
    <property type="entry name" value="UIM"/>
    <property type="match status" value="1"/>
</dbReference>
<sequence>MEYEDILRRWDIIPIRLLGKSDLGCVYLTYTLDKQIIAVKMFKQGTYDRKQLEAADITKTDLNSIFLLRYLQYNDESIYPILCMEFANMKTLDIVAKQPHIPLPTSTLRALMRQILEGISVFHAAGMIHRDIKCENILLHSPPDSGRVYVKISDFGQSRKIDMISELTQIAGTPLYKAPELFQIPVRQTQKIDIYSIGVTFYLLIAHQYPVVQPNLDEYQKSIKQMKCIERPSEIKDDVLWDLLSKLLEFDPDKRITADQALRHPYFTSPQSQSDVSKEQQDLASQAFIAELQFMKNVPEYEKEPTFIVPESLQIDIILVNLIRNVEKTPNNCNKAKQLGIIDLILNILSTIPPKRVNFLFVKVMALFINLDSVLKNNNQLQQQFIKLMNKFLDPEVQQILINQLLFVYEIVTTFGNSSELELPHPFREQMQNEGQLNKLIEIFQYNQYQDKYINYYAACIVGHLFKATPLPSEFGPGIVNMIKDYSKLPNLFYSHVKHQIFSDLSENINNHQILLENNTLKLVNDFLLINDNLPDYNNSAIILLCNLFQIKKDIGEEKELEQEQEQEIQTKQGKESINKCEQESESNISQGEDQDEDEQFALALKLSQELQENNGDGQQ</sequence>
<dbReference type="AlphaFoldDB" id="A0A5J4X8A9"/>
<dbReference type="GO" id="GO:0000407">
    <property type="term" value="C:phagophore assembly site"/>
    <property type="evidence" value="ECO:0007669"/>
    <property type="project" value="TreeGrafter"/>
</dbReference>
<dbReference type="PANTHER" id="PTHR24348">
    <property type="entry name" value="SERINE/THREONINE-PROTEIN KINASE UNC-51-RELATED"/>
    <property type="match status" value="1"/>
</dbReference>
<comment type="caution">
    <text evidence="7">The sequence shown here is derived from an EMBL/GenBank/DDBJ whole genome shotgun (WGS) entry which is preliminary data.</text>
</comment>
<dbReference type="EMBL" id="SNRW01000175">
    <property type="protein sequence ID" value="KAA6402845.1"/>
    <property type="molecule type" value="Genomic_DNA"/>
</dbReference>
<reference evidence="7 8" key="1">
    <citation type="submission" date="2019-03" db="EMBL/GenBank/DDBJ databases">
        <title>Single cell metagenomics reveals metabolic interactions within the superorganism composed of flagellate Streblomastix strix and complex community of Bacteroidetes bacteria on its surface.</title>
        <authorList>
            <person name="Treitli S.C."/>
            <person name="Kolisko M."/>
            <person name="Husnik F."/>
            <person name="Keeling P."/>
            <person name="Hampl V."/>
        </authorList>
    </citation>
    <scope>NUCLEOTIDE SEQUENCE [LARGE SCALE GENOMIC DNA]</scope>
    <source>
        <strain evidence="7">ST1C</strain>
    </source>
</reference>
<dbReference type="InterPro" id="IPR011009">
    <property type="entry name" value="Kinase-like_dom_sf"/>
</dbReference>
<keyword evidence="4" id="KW-0067">ATP-binding</keyword>
<accession>A0A5J4X8A9</accession>
<dbReference type="InterPro" id="IPR045269">
    <property type="entry name" value="Atg1-like"/>
</dbReference>
<dbReference type="PROSITE" id="PS50011">
    <property type="entry name" value="PROTEIN_KINASE_DOM"/>
    <property type="match status" value="1"/>
</dbReference>
<dbReference type="Pfam" id="PF00069">
    <property type="entry name" value="Pkinase"/>
    <property type="match status" value="1"/>
</dbReference>
<gene>
    <name evidence="7" type="ORF">EZS28_001632</name>
</gene>
<dbReference type="PANTHER" id="PTHR24348:SF22">
    <property type="entry name" value="NON-SPECIFIC SERINE_THREONINE PROTEIN KINASE"/>
    <property type="match status" value="1"/>
</dbReference>
<keyword evidence="1" id="KW-0808">Transferase</keyword>
<evidence type="ECO:0000256" key="3">
    <source>
        <dbReference type="ARBA" id="ARBA00022777"/>
    </source>
</evidence>
<protein>
    <recommendedName>
        <fullName evidence="6">Protein kinase domain-containing protein</fullName>
    </recommendedName>
</protein>